<dbReference type="Gene3D" id="3.40.50.150">
    <property type="entry name" value="Vaccinia Virus protein VP39"/>
    <property type="match status" value="1"/>
</dbReference>
<keyword evidence="2" id="KW-0808">Transferase</keyword>
<dbReference type="EMBL" id="CP049272">
    <property type="protein sequence ID" value="QPH85633.1"/>
    <property type="molecule type" value="Genomic_DNA"/>
</dbReference>
<accession>A0AAE7P258</accession>
<evidence type="ECO:0000313" key="2">
    <source>
        <dbReference type="EMBL" id="QPH85633.1"/>
    </source>
</evidence>
<dbReference type="GO" id="GO:0032259">
    <property type="term" value="P:methylation"/>
    <property type="evidence" value="ECO:0007669"/>
    <property type="project" value="UniProtKB-KW"/>
</dbReference>
<dbReference type="Pfam" id="PF13847">
    <property type="entry name" value="Methyltransf_31"/>
    <property type="match status" value="1"/>
</dbReference>
<evidence type="ECO:0000313" key="3">
    <source>
        <dbReference type="Proteomes" id="UP000594513"/>
    </source>
</evidence>
<dbReference type="Proteomes" id="UP000594513">
    <property type="component" value="Chromosome"/>
</dbReference>
<dbReference type="CDD" id="cd02440">
    <property type="entry name" value="AdoMet_MTases"/>
    <property type="match status" value="1"/>
</dbReference>
<dbReference type="InterPro" id="IPR029063">
    <property type="entry name" value="SAM-dependent_MTases_sf"/>
</dbReference>
<organism evidence="2 3">
    <name type="scientific">Campylobacter concisus</name>
    <dbReference type="NCBI Taxonomy" id="199"/>
    <lineage>
        <taxon>Bacteria</taxon>
        <taxon>Pseudomonadati</taxon>
        <taxon>Campylobacterota</taxon>
        <taxon>Epsilonproteobacteria</taxon>
        <taxon>Campylobacterales</taxon>
        <taxon>Campylobacteraceae</taxon>
        <taxon>Campylobacter</taxon>
    </lineage>
</organism>
<gene>
    <name evidence="2" type="ORF">CVT17_00940</name>
</gene>
<dbReference type="GO" id="GO:0008168">
    <property type="term" value="F:methyltransferase activity"/>
    <property type="evidence" value="ECO:0007669"/>
    <property type="project" value="UniProtKB-KW"/>
</dbReference>
<dbReference type="PANTHER" id="PTHR43667:SF2">
    <property type="entry name" value="FATTY ACID C-METHYL TRANSFERASE"/>
    <property type="match status" value="1"/>
</dbReference>
<evidence type="ECO:0000259" key="1">
    <source>
        <dbReference type="Pfam" id="PF13847"/>
    </source>
</evidence>
<dbReference type="PANTHER" id="PTHR43667">
    <property type="entry name" value="CYCLOPROPANE-FATTY-ACYL-PHOSPHOLIPID SYNTHASE"/>
    <property type="match status" value="1"/>
</dbReference>
<reference evidence="2 3" key="1">
    <citation type="journal article" date="2018" name="Emerg. Microbes Infect.">
        <title>Genomic analysis of oral Campylobacter concisus strains identified a potential bacterial molecular marker associated with active Crohn's disease.</title>
        <authorList>
            <person name="Liu F."/>
            <person name="Ma R."/>
            <person name="Tay C.Y.A."/>
            <person name="Octavia S."/>
            <person name="Lan R."/>
            <person name="Chung H.K.L."/>
            <person name="Riordan S.M."/>
            <person name="Grimm M.C."/>
            <person name="Leong R.W."/>
            <person name="Tanaka M.M."/>
            <person name="Connor S."/>
            <person name="Zhang L."/>
        </authorList>
    </citation>
    <scope>NUCLEOTIDE SEQUENCE [LARGE SCALE GENOMIC DNA]</scope>
    <source>
        <strain evidence="2 3">P27CDO-S2</strain>
    </source>
</reference>
<keyword evidence="2" id="KW-0489">Methyltransferase</keyword>
<dbReference type="AlphaFoldDB" id="A0AAE7P258"/>
<sequence>MQNLWDKKASNYQRFDGKVSAIQQQIFAKALAWGVDFSGKEILDIGCGTGVWTIFLSKTAKNITGIDSSKNMIEILNEDAKRFGVTNLASEVCSWREFKPTKHFDIAICTMSPAIASDEDFAKFHSIAKQKLYLGWDKPRSSDLIEPFFKKFGRTLSQKNVVNRLEAWLNEQGIAYKSEILNETRIARRSVQEAAENICWHLEINGAKNYDEKTVLAMLKERFDGEFIDEKIESQMKLFVFLS</sequence>
<name>A0AAE7P258_9BACT</name>
<dbReference type="InterPro" id="IPR050723">
    <property type="entry name" value="CFA/CMAS"/>
</dbReference>
<dbReference type="RefSeq" id="WP_107769854.1">
    <property type="nucleotide sequence ID" value="NZ_CABPVF010000008.1"/>
</dbReference>
<proteinExistence type="predicted"/>
<feature type="domain" description="Methyltransferase" evidence="1">
    <location>
        <begin position="38"/>
        <end position="165"/>
    </location>
</feature>
<protein>
    <submittedName>
        <fullName evidence="2">Class I SAM-dependent methyltransferase</fullName>
    </submittedName>
</protein>
<dbReference type="InterPro" id="IPR025714">
    <property type="entry name" value="Methyltranfer_dom"/>
</dbReference>
<dbReference type="SUPFAM" id="SSF53335">
    <property type="entry name" value="S-adenosyl-L-methionine-dependent methyltransferases"/>
    <property type="match status" value="1"/>
</dbReference>